<protein>
    <recommendedName>
        <fullName evidence="3">Alpha/beta hydrolase</fullName>
    </recommendedName>
</protein>
<dbReference type="EMBL" id="JACYTN010000002">
    <property type="protein sequence ID" value="MBD8497301.1"/>
    <property type="molecule type" value="Genomic_DNA"/>
</dbReference>
<name>A0ABR9AWG7_9BACL</name>
<reference evidence="1 2" key="1">
    <citation type="submission" date="2020-09" db="EMBL/GenBank/DDBJ databases">
        <title>Paenibacillus sp. CAU 1523 isolated from sand of Haeundae Beach.</title>
        <authorList>
            <person name="Kim W."/>
        </authorList>
    </citation>
    <scope>NUCLEOTIDE SEQUENCE [LARGE SCALE GENOMIC DNA]</scope>
    <source>
        <strain evidence="1 2">CAU 1523</strain>
    </source>
</reference>
<gene>
    <name evidence="1" type="ORF">IFO66_03205</name>
</gene>
<dbReference type="Gene3D" id="3.40.50.1820">
    <property type="entry name" value="alpha/beta hydrolase"/>
    <property type="match status" value="1"/>
</dbReference>
<dbReference type="RefSeq" id="WP_192023761.1">
    <property type="nucleotide sequence ID" value="NZ_JACYTN010000002.1"/>
</dbReference>
<dbReference type="InterPro" id="IPR029058">
    <property type="entry name" value="AB_hydrolase_fold"/>
</dbReference>
<comment type="caution">
    <text evidence="1">The sequence shown here is derived from an EMBL/GenBank/DDBJ whole genome shotgun (WGS) entry which is preliminary data.</text>
</comment>
<evidence type="ECO:0008006" key="3">
    <source>
        <dbReference type="Google" id="ProtNLM"/>
    </source>
</evidence>
<evidence type="ECO:0000313" key="2">
    <source>
        <dbReference type="Proteomes" id="UP000634529"/>
    </source>
</evidence>
<proteinExistence type="predicted"/>
<evidence type="ECO:0000313" key="1">
    <source>
        <dbReference type="EMBL" id="MBD8497301.1"/>
    </source>
</evidence>
<accession>A0ABR9AWG7</accession>
<organism evidence="1 2">
    <name type="scientific">Paenibacillus arenosi</name>
    <dbReference type="NCBI Taxonomy" id="2774142"/>
    <lineage>
        <taxon>Bacteria</taxon>
        <taxon>Bacillati</taxon>
        <taxon>Bacillota</taxon>
        <taxon>Bacilli</taxon>
        <taxon>Bacillales</taxon>
        <taxon>Paenibacillaceae</taxon>
        <taxon>Paenibacillus</taxon>
    </lineage>
</organism>
<dbReference type="SUPFAM" id="SSF53474">
    <property type="entry name" value="alpha/beta-Hydrolases"/>
    <property type="match status" value="1"/>
</dbReference>
<dbReference type="Proteomes" id="UP000634529">
    <property type="component" value="Unassembled WGS sequence"/>
</dbReference>
<keyword evidence="2" id="KW-1185">Reference proteome</keyword>
<sequence>MQRYKSSTGKQLIYESYDRLLLAWNVDYVERTIQTSFGHTHIITAGDVSNPPLVLFHGTADNSSMMWIYNARYLAEHFYLIAVDAIGGSGKSEPSGEYGRNFNQTL</sequence>